<evidence type="ECO:0000256" key="1">
    <source>
        <dbReference type="ARBA" id="ARBA00004642"/>
    </source>
</evidence>
<evidence type="ECO:0000256" key="11">
    <source>
        <dbReference type="ARBA" id="ARBA00023306"/>
    </source>
</evidence>
<keyword evidence="4 12" id="KW-0863">Zinc-finger</keyword>
<evidence type="ECO:0000256" key="12">
    <source>
        <dbReference type="PROSITE-ProRule" id="PRU00309"/>
    </source>
</evidence>
<evidence type="ECO:0000256" key="2">
    <source>
        <dbReference type="ARBA" id="ARBA00006177"/>
    </source>
</evidence>
<keyword evidence="15" id="KW-1185">Reference proteome</keyword>
<proteinExistence type="inferred from homology"/>
<name>A0AAV0XCL6_9HEMI</name>
<dbReference type="InterPro" id="IPR026516">
    <property type="entry name" value="THAP1/10"/>
</dbReference>
<feature type="domain" description="THAP-type" evidence="13">
    <location>
        <begin position="1"/>
        <end position="83"/>
    </location>
</feature>
<evidence type="ECO:0000313" key="14">
    <source>
        <dbReference type="EMBL" id="CAI6365948.1"/>
    </source>
</evidence>
<keyword evidence="7" id="KW-0175">Coiled coil</keyword>
<dbReference type="SUPFAM" id="SSF57716">
    <property type="entry name" value="Glucocorticoid receptor-like (DNA-binding domain)"/>
    <property type="match status" value="1"/>
</dbReference>
<dbReference type="Pfam" id="PF12017">
    <property type="entry name" value="Tnp_P_element"/>
    <property type="match status" value="1"/>
</dbReference>
<comment type="caution">
    <text evidence="14">The sequence shown here is derived from an EMBL/GenBank/DDBJ whole genome shotgun (WGS) entry which is preliminary data.</text>
</comment>
<dbReference type="Pfam" id="PF05485">
    <property type="entry name" value="THAP"/>
    <property type="match status" value="1"/>
</dbReference>
<organism evidence="14 15">
    <name type="scientific">Macrosiphum euphorbiae</name>
    <name type="common">potato aphid</name>
    <dbReference type="NCBI Taxonomy" id="13131"/>
    <lineage>
        <taxon>Eukaryota</taxon>
        <taxon>Metazoa</taxon>
        <taxon>Ecdysozoa</taxon>
        <taxon>Arthropoda</taxon>
        <taxon>Hexapoda</taxon>
        <taxon>Insecta</taxon>
        <taxon>Pterygota</taxon>
        <taxon>Neoptera</taxon>
        <taxon>Paraneoptera</taxon>
        <taxon>Hemiptera</taxon>
        <taxon>Sternorrhyncha</taxon>
        <taxon>Aphidomorpha</taxon>
        <taxon>Aphidoidea</taxon>
        <taxon>Aphididae</taxon>
        <taxon>Macrosiphini</taxon>
        <taxon>Macrosiphum</taxon>
    </lineage>
</organism>
<dbReference type="Gene3D" id="6.20.210.20">
    <property type="entry name" value="THAP domain"/>
    <property type="match status" value="1"/>
</dbReference>
<dbReference type="SMART" id="SM00980">
    <property type="entry name" value="THAP"/>
    <property type="match status" value="1"/>
</dbReference>
<keyword evidence="11" id="KW-0131">Cell cycle</keyword>
<evidence type="ECO:0000256" key="5">
    <source>
        <dbReference type="ARBA" id="ARBA00022833"/>
    </source>
</evidence>
<keyword evidence="8 12" id="KW-0238">DNA-binding</keyword>
<keyword evidence="3" id="KW-0479">Metal-binding</keyword>
<sequence>MVNFCSGFNCISSSDVRKDLSFHKFPLKEKERLQKWVHAVRRKDFKPTSSSTLCSLHFNENDFYSAVVSGKQMLKKSAVPTILNFPNNLTPKIKERRILQREVTATTTAVHHSEICETGTNFVDIGVQTKLAGEELDRTLQDLRRDKRILQQKLIRRDKRVSSMLEMLNLLKNNHLIGDTVEDIFKKQFNSSLPFAFFQNEIANVNNGSNHKSYSEEIREFCLTLHFYSPRAYEFIRQRSTLPDPSTIRRWITTRHCNQWRFLTFGDRR</sequence>
<dbReference type="EMBL" id="CARXXK010000004">
    <property type="protein sequence ID" value="CAI6365948.1"/>
    <property type="molecule type" value="Genomic_DNA"/>
</dbReference>
<reference evidence="14 15" key="1">
    <citation type="submission" date="2023-01" db="EMBL/GenBank/DDBJ databases">
        <authorList>
            <person name="Whitehead M."/>
        </authorList>
    </citation>
    <scope>NUCLEOTIDE SEQUENCE [LARGE SCALE GENOMIC DNA]</scope>
</reference>
<dbReference type="SMART" id="SM00692">
    <property type="entry name" value="DM3"/>
    <property type="match status" value="1"/>
</dbReference>
<comment type="subcellular location">
    <subcellularLocation>
        <location evidence="1">Nucleus</location>
        <location evidence="1">Nucleoplasm</location>
    </subcellularLocation>
</comment>
<accession>A0AAV0XCL6</accession>
<dbReference type="GO" id="GO:0008270">
    <property type="term" value="F:zinc ion binding"/>
    <property type="evidence" value="ECO:0007669"/>
    <property type="project" value="UniProtKB-KW"/>
</dbReference>
<dbReference type="AlphaFoldDB" id="A0AAV0XCL6"/>
<dbReference type="PROSITE" id="PS50950">
    <property type="entry name" value="ZF_THAP"/>
    <property type="match status" value="1"/>
</dbReference>
<dbReference type="Proteomes" id="UP001160148">
    <property type="component" value="Unassembled WGS sequence"/>
</dbReference>
<dbReference type="PANTHER" id="PTHR46600">
    <property type="entry name" value="THAP DOMAIN-CONTAINING"/>
    <property type="match status" value="1"/>
</dbReference>
<keyword evidence="9" id="KW-0804">Transcription</keyword>
<dbReference type="PANTHER" id="PTHR46600:SF1">
    <property type="entry name" value="THAP DOMAIN-CONTAINING PROTEIN 1"/>
    <property type="match status" value="1"/>
</dbReference>
<evidence type="ECO:0000256" key="10">
    <source>
        <dbReference type="ARBA" id="ARBA00023242"/>
    </source>
</evidence>
<keyword evidence="6" id="KW-0805">Transcription regulation</keyword>
<evidence type="ECO:0000256" key="6">
    <source>
        <dbReference type="ARBA" id="ARBA00023015"/>
    </source>
</evidence>
<gene>
    <name evidence="14" type="ORF">MEUPH1_LOCUS20591</name>
</gene>
<dbReference type="InterPro" id="IPR021896">
    <property type="entry name" value="THAP9-like_HTH"/>
</dbReference>
<dbReference type="GO" id="GO:0005654">
    <property type="term" value="C:nucleoplasm"/>
    <property type="evidence" value="ECO:0007669"/>
    <property type="project" value="UniProtKB-SubCell"/>
</dbReference>
<dbReference type="InterPro" id="IPR006612">
    <property type="entry name" value="THAP_Znf"/>
</dbReference>
<evidence type="ECO:0000256" key="9">
    <source>
        <dbReference type="ARBA" id="ARBA00023163"/>
    </source>
</evidence>
<evidence type="ECO:0000256" key="7">
    <source>
        <dbReference type="ARBA" id="ARBA00023054"/>
    </source>
</evidence>
<evidence type="ECO:0000313" key="15">
    <source>
        <dbReference type="Proteomes" id="UP001160148"/>
    </source>
</evidence>
<keyword evidence="5" id="KW-0862">Zinc</keyword>
<dbReference type="InterPro" id="IPR038441">
    <property type="entry name" value="THAP_Znf_sf"/>
</dbReference>
<dbReference type="GO" id="GO:0043565">
    <property type="term" value="F:sequence-specific DNA binding"/>
    <property type="evidence" value="ECO:0007669"/>
    <property type="project" value="InterPro"/>
</dbReference>
<evidence type="ECO:0000256" key="4">
    <source>
        <dbReference type="ARBA" id="ARBA00022771"/>
    </source>
</evidence>
<evidence type="ECO:0000256" key="3">
    <source>
        <dbReference type="ARBA" id="ARBA00022723"/>
    </source>
</evidence>
<evidence type="ECO:0000256" key="8">
    <source>
        <dbReference type="ARBA" id="ARBA00023125"/>
    </source>
</evidence>
<protein>
    <recommendedName>
        <fullName evidence="13">THAP-type domain-containing protein</fullName>
    </recommendedName>
</protein>
<comment type="similarity">
    <text evidence="2">Belongs to the THAP1 family.</text>
</comment>
<keyword evidence="10" id="KW-0539">Nucleus</keyword>
<evidence type="ECO:0000259" key="13">
    <source>
        <dbReference type="PROSITE" id="PS50950"/>
    </source>
</evidence>